<organism evidence="1">
    <name type="scientific">Rhizophora mucronata</name>
    <name type="common">Asiatic mangrove</name>
    <dbReference type="NCBI Taxonomy" id="61149"/>
    <lineage>
        <taxon>Eukaryota</taxon>
        <taxon>Viridiplantae</taxon>
        <taxon>Streptophyta</taxon>
        <taxon>Embryophyta</taxon>
        <taxon>Tracheophyta</taxon>
        <taxon>Spermatophyta</taxon>
        <taxon>Magnoliopsida</taxon>
        <taxon>eudicotyledons</taxon>
        <taxon>Gunneridae</taxon>
        <taxon>Pentapetalae</taxon>
        <taxon>rosids</taxon>
        <taxon>fabids</taxon>
        <taxon>Malpighiales</taxon>
        <taxon>Rhizophoraceae</taxon>
        <taxon>Rhizophora</taxon>
    </lineage>
</organism>
<dbReference type="AlphaFoldDB" id="A0A2P2P981"/>
<name>A0A2P2P981_RHIMU</name>
<dbReference type="EMBL" id="GGEC01070834">
    <property type="protein sequence ID" value="MBX51318.1"/>
    <property type="molecule type" value="Transcribed_RNA"/>
</dbReference>
<accession>A0A2P2P981</accession>
<reference evidence="1" key="1">
    <citation type="submission" date="2018-02" db="EMBL/GenBank/DDBJ databases">
        <title>Rhizophora mucronata_Transcriptome.</title>
        <authorList>
            <person name="Meera S.P."/>
            <person name="Sreeshan A."/>
            <person name="Augustine A."/>
        </authorList>
    </citation>
    <scope>NUCLEOTIDE SEQUENCE</scope>
    <source>
        <tissue evidence="1">Leaf</tissue>
    </source>
</reference>
<evidence type="ECO:0000313" key="1">
    <source>
        <dbReference type="EMBL" id="MBX51318.1"/>
    </source>
</evidence>
<sequence>MRKPIYKAVSTLLCFIIDRKYHRN</sequence>
<protein>
    <submittedName>
        <fullName evidence="1">Uncharacterized protein</fullName>
    </submittedName>
</protein>
<proteinExistence type="predicted"/>